<evidence type="ECO:0000313" key="3">
    <source>
        <dbReference type="EMBL" id="MDR6938912.1"/>
    </source>
</evidence>
<dbReference type="PANTHER" id="PTHR10291:SF0">
    <property type="entry name" value="DEHYDRODOLICHYL DIPHOSPHATE SYNTHASE 2"/>
    <property type="match status" value="1"/>
</dbReference>
<feature type="binding site" evidence="2">
    <location>
        <position position="64"/>
    </location>
    <ligand>
        <name>substrate</name>
    </ligand>
</feature>
<sequence>MNDISRASQMDGRESHQIANFDRAVSLHISGLMPPKFALNEVPKHIAIVMDGNGRWANARKLPRTEGHRAGEISLMDVIAGAIEAGVKVLSVYAFSTENWRRSPREVRFLMGYSRDVIRARRKQLNEWGVKVVWSGRRPKLWKSVIREMETTAEYTRANTRMILNFCLNYGGQYEISDAMREIALRVQRGELTARSITPATISRYLYQPELPPVDLFIRTGGERRTSNFLLWQAAYAELLFVQAAWPDFRRTDLWKCITDYVQRERRFGGAIEQVAAT</sequence>
<dbReference type="NCBIfam" id="NF011404">
    <property type="entry name" value="PRK14829.1"/>
    <property type="match status" value="1"/>
</dbReference>
<dbReference type="CDD" id="cd00475">
    <property type="entry name" value="Cis_IPPS"/>
    <property type="match status" value="1"/>
</dbReference>
<comment type="cofactor">
    <cofactor evidence="2">
        <name>Mg(2+)</name>
        <dbReference type="ChEBI" id="CHEBI:18420"/>
    </cofactor>
    <text evidence="2">Binds 2 magnesium ions per subunit.</text>
</comment>
<proteinExistence type="inferred from homology"/>
<comment type="function">
    <text evidence="2">Catalyzes the condensation of isopentenyl diphosphate (IPP) with allylic pyrophosphates generating different type of terpenoids.</text>
</comment>
<evidence type="ECO:0000256" key="1">
    <source>
        <dbReference type="ARBA" id="ARBA00022679"/>
    </source>
</evidence>
<keyword evidence="2" id="KW-0479">Metal-binding</keyword>
<accession>A0ABU1T0L3</accession>
<dbReference type="SUPFAM" id="SSF64005">
    <property type="entry name" value="Undecaprenyl diphosphate synthase"/>
    <property type="match status" value="1"/>
</dbReference>
<reference evidence="3 4" key="1">
    <citation type="submission" date="2023-07" db="EMBL/GenBank/DDBJ databases">
        <title>Sequencing the genomes of 1000 actinobacteria strains.</title>
        <authorList>
            <person name="Klenk H.-P."/>
        </authorList>
    </citation>
    <scope>NUCLEOTIDE SEQUENCE [LARGE SCALE GENOMIC DNA]</scope>
    <source>
        <strain evidence="3 4">DSM 15539</strain>
    </source>
</reference>
<dbReference type="PANTHER" id="PTHR10291">
    <property type="entry name" value="DEHYDRODOLICHYL DIPHOSPHATE SYNTHASE FAMILY MEMBER"/>
    <property type="match status" value="1"/>
</dbReference>
<dbReference type="PROSITE" id="PS01066">
    <property type="entry name" value="UPP_SYNTHASE"/>
    <property type="match status" value="1"/>
</dbReference>
<feature type="active site" evidence="2">
    <location>
        <position position="51"/>
    </location>
</feature>
<keyword evidence="1 2" id="KW-0808">Transferase</keyword>
<feature type="active site" description="Proton acceptor" evidence="2">
    <location>
        <position position="99"/>
    </location>
</feature>
<feature type="binding site" evidence="2">
    <location>
        <position position="219"/>
    </location>
    <ligand>
        <name>substrate</name>
    </ligand>
</feature>
<dbReference type="GO" id="GO:0008834">
    <property type="term" value="F:ditrans,polycis-undecaprenyl-diphosphate synthase [(2E,6E)-farnesyl-diphosphate specific] activity"/>
    <property type="evidence" value="ECO:0007669"/>
    <property type="project" value="UniProtKB-EC"/>
</dbReference>
<dbReference type="InterPro" id="IPR001441">
    <property type="entry name" value="UPP_synth-like"/>
</dbReference>
<keyword evidence="4" id="KW-1185">Reference proteome</keyword>
<feature type="binding site" evidence="2">
    <location>
        <position position="56"/>
    </location>
    <ligand>
        <name>substrate</name>
    </ligand>
</feature>
<gene>
    <name evidence="3" type="ORF">J2S36_000455</name>
</gene>
<dbReference type="NCBIfam" id="TIGR00055">
    <property type="entry name" value="uppS"/>
    <property type="match status" value="1"/>
</dbReference>
<feature type="binding site" evidence="2">
    <location>
        <position position="51"/>
    </location>
    <ligand>
        <name>Mg(2+)</name>
        <dbReference type="ChEBI" id="CHEBI:18420"/>
    </ligand>
</feature>
<comment type="subunit">
    <text evidence="2">Homodimer.</text>
</comment>
<dbReference type="Pfam" id="PF01255">
    <property type="entry name" value="Prenyltransf"/>
    <property type="match status" value="1"/>
</dbReference>
<dbReference type="InterPro" id="IPR036424">
    <property type="entry name" value="UPP_synth-like_sf"/>
</dbReference>
<dbReference type="RefSeq" id="WP_374717326.1">
    <property type="nucleotide sequence ID" value="NZ_JAVDUJ010000001.1"/>
</dbReference>
<comment type="similarity">
    <text evidence="2">Belongs to the UPP synthase family.</text>
</comment>
<feature type="binding site" evidence="2">
    <location>
        <begin position="52"/>
        <end position="55"/>
    </location>
    <ligand>
        <name>substrate</name>
    </ligand>
</feature>
<feature type="binding site" evidence="2">
    <location>
        <begin position="225"/>
        <end position="227"/>
    </location>
    <ligand>
        <name>substrate</name>
    </ligand>
</feature>
<protein>
    <recommendedName>
        <fullName evidence="2">Isoprenyl transferase</fullName>
        <ecNumber evidence="2">2.5.1.-</ecNumber>
    </recommendedName>
</protein>
<evidence type="ECO:0000313" key="4">
    <source>
        <dbReference type="Proteomes" id="UP001266099"/>
    </source>
</evidence>
<comment type="caution">
    <text evidence="3">The sequence shown here is derived from an EMBL/GenBank/DDBJ whole genome shotgun (WGS) entry which is preliminary data.</text>
</comment>
<name>A0ABU1T0L3_9ACTO</name>
<feature type="binding site" evidence="2">
    <location>
        <position position="68"/>
    </location>
    <ligand>
        <name>substrate</name>
    </ligand>
</feature>
<keyword evidence="2" id="KW-0460">Magnesium</keyword>
<dbReference type="EMBL" id="JAVDUJ010000001">
    <property type="protein sequence ID" value="MDR6938912.1"/>
    <property type="molecule type" value="Genomic_DNA"/>
</dbReference>
<dbReference type="HAMAP" id="MF_01139">
    <property type="entry name" value="ISPT"/>
    <property type="match status" value="1"/>
</dbReference>
<feature type="binding site" evidence="2">
    <location>
        <position position="238"/>
    </location>
    <ligand>
        <name>Mg(2+)</name>
        <dbReference type="ChEBI" id="CHEBI:18420"/>
    </ligand>
</feature>
<feature type="binding site" evidence="2">
    <location>
        <position position="100"/>
    </location>
    <ligand>
        <name>substrate</name>
    </ligand>
</feature>
<evidence type="ECO:0000256" key="2">
    <source>
        <dbReference type="HAMAP-Rule" id="MF_01139"/>
    </source>
</evidence>
<feature type="binding site" evidence="2">
    <location>
        <begin position="96"/>
        <end position="98"/>
    </location>
    <ligand>
        <name>substrate</name>
    </ligand>
</feature>
<organism evidence="3 4">
    <name type="scientific">Arcanobacterium hippocoleae</name>
    <dbReference type="NCBI Taxonomy" id="149017"/>
    <lineage>
        <taxon>Bacteria</taxon>
        <taxon>Bacillati</taxon>
        <taxon>Actinomycetota</taxon>
        <taxon>Actinomycetes</taxon>
        <taxon>Actinomycetales</taxon>
        <taxon>Actinomycetaceae</taxon>
        <taxon>Arcanobacterium</taxon>
    </lineage>
</organism>
<dbReference type="Proteomes" id="UP001266099">
    <property type="component" value="Unassembled WGS sequence"/>
</dbReference>
<dbReference type="EC" id="2.5.1.-" evidence="2"/>
<feature type="binding site" evidence="2">
    <location>
        <position position="102"/>
    </location>
    <ligand>
        <name>substrate</name>
    </ligand>
</feature>
<dbReference type="InterPro" id="IPR018520">
    <property type="entry name" value="UPP_synth-like_CS"/>
</dbReference>
<dbReference type="Gene3D" id="3.40.1180.10">
    <property type="entry name" value="Decaprenyl diphosphate synthase-like"/>
    <property type="match status" value="1"/>
</dbReference>